<organism evidence="1 2">
    <name type="scientific">Maridesulfovibrio hydrothermalis AM13 = DSM 14728</name>
    <dbReference type="NCBI Taxonomy" id="1121451"/>
    <lineage>
        <taxon>Bacteria</taxon>
        <taxon>Pseudomonadati</taxon>
        <taxon>Thermodesulfobacteriota</taxon>
        <taxon>Desulfovibrionia</taxon>
        <taxon>Desulfovibrionales</taxon>
        <taxon>Desulfovibrionaceae</taxon>
        <taxon>Maridesulfovibrio</taxon>
    </lineage>
</organism>
<gene>
    <name evidence="1" type="ORF">DESAM_22478</name>
</gene>
<reference evidence="1 2" key="1">
    <citation type="submission" date="2012-10" db="EMBL/GenBank/DDBJ databases">
        <authorList>
            <person name="Genoscope - CEA"/>
        </authorList>
    </citation>
    <scope>NUCLEOTIDE SEQUENCE [LARGE SCALE GENOMIC DNA]</scope>
    <source>
        <strain evidence="2">AM13 / DSM 14728</strain>
    </source>
</reference>
<sequence length="44" mass="5120">MMAHNRPLPEELQFRFHSVITLNNTIYDIKQKKSAALAADLVFF</sequence>
<protein>
    <submittedName>
        <fullName evidence="1">Uncharacterized protein</fullName>
    </submittedName>
</protein>
<proteinExistence type="predicted"/>
<dbReference type="EMBL" id="FO203522">
    <property type="protein sequence ID" value="CCO24745.1"/>
    <property type="molecule type" value="Genomic_DNA"/>
</dbReference>
<dbReference type="AlphaFoldDB" id="L0REW8"/>
<evidence type="ECO:0000313" key="2">
    <source>
        <dbReference type="Proteomes" id="UP000010808"/>
    </source>
</evidence>
<evidence type="ECO:0000313" key="1">
    <source>
        <dbReference type="EMBL" id="CCO24745.1"/>
    </source>
</evidence>
<name>L0REW8_9BACT</name>
<dbReference type="KEGG" id="dhy:DESAM_22478"/>
<dbReference type="Proteomes" id="UP000010808">
    <property type="component" value="Chromosome"/>
</dbReference>
<dbReference type="HOGENOM" id="CLU_3215351_0_0_7"/>
<keyword evidence="2" id="KW-1185">Reference proteome</keyword>
<accession>L0REW8</accession>